<reference evidence="2 3" key="1">
    <citation type="submission" date="2016-07" db="EMBL/GenBank/DDBJ databases">
        <title>Pervasive Adenine N6-methylation of Active Genes in Fungi.</title>
        <authorList>
            <consortium name="DOE Joint Genome Institute"/>
            <person name="Mondo S.J."/>
            <person name="Dannebaum R.O."/>
            <person name="Kuo R.C."/>
            <person name="Labutti K."/>
            <person name="Haridas S."/>
            <person name="Kuo A."/>
            <person name="Salamov A."/>
            <person name="Ahrendt S.R."/>
            <person name="Lipzen A."/>
            <person name="Sullivan W."/>
            <person name="Andreopoulos W.B."/>
            <person name="Clum A."/>
            <person name="Lindquist E."/>
            <person name="Daum C."/>
            <person name="Ramamoorthy G.K."/>
            <person name="Gryganskyi A."/>
            <person name="Culley D."/>
            <person name="Magnuson J.K."/>
            <person name="James T.Y."/>
            <person name="O'Malley M.A."/>
            <person name="Stajich J.E."/>
            <person name="Spatafora J.W."/>
            <person name="Visel A."/>
            <person name="Grigoriev I.V."/>
        </authorList>
    </citation>
    <scope>NUCLEOTIDE SEQUENCE [LARGE SCALE GENOMIC DNA]</scope>
    <source>
        <strain evidence="2 3">CBS 115471</strain>
    </source>
</reference>
<protein>
    <submittedName>
        <fullName evidence="2">Uncharacterized protein</fullName>
    </submittedName>
</protein>
<organism evidence="2 3">
    <name type="scientific">Clohesyomyces aquaticus</name>
    <dbReference type="NCBI Taxonomy" id="1231657"/>
    <lineage>
        <taxon>Eukaryota</taxon>
        <taxon>Fungi</taxon>
        <taxon>Dikarya</taxon>
        <taxon>Ascomycota</taxon>
        <taxon>Pezizomycotina</taxon>
        <taxon>Dothideomycetes</taxon>
        <taxon>Pleosporomycetidae</taxon>
        <taxon>Pleosporales</taxon>
        <taxon>Lindgomycetaceae</taxon>
        <taxon>Clohesyomyces</taxon>
    </lineage>
</organism>
<evidence type="ECO:0000313" key="2">
    <source>
        <dbReference type="EMBL" id="ORY00753.1"/>
    </source>
</evidence>
<feature type="transmembrane region" description="Helical" evidence="1">
    <location>
        <begin position="43"/>
        <end position="63"/>
    </location>
</feature>
<proteinExistence type="predicted"/>
<evidence type="ECO:0000313" key="3">
    <source>
        <dbReference type="Proteomes" id="UP000193144"/>
    </source>
</evidence>
<dbReference type="OrthoDB" id="4487429at2759"/>
<keyword evidence="1" id="KW-0472">Membrane</keyword>
<sequence>MNSGISQESIVPSDTKDDLDLKSAERKDPLHIPHTRGRLWNGLYILVLAGLGACLCLGFQSLVDVAIRKSKNPSECLLVEHHVSLDYGIVASWTYEDGAWAKRLKPVAMHSLELDRFGVVDRPEIE</sequence>
<gene>
    <name evidence="2" type="ORF">BCR34DRAFT_592477</name>
</gene>
<accession>A0A1Y1YRU5</accession>
<evidence type="ECO:0000256" key="1">
    <source>
        <dbReference type="SAM" id="Phobius"/>
    </source>
</evidence>
<dbReference type="AlphaFoldDB" id="A0A1Y1YRU5"/>
<keyword evidence="1" id="KW-0812">Transmembrane</keyword>
<keyword evidence="3" id="KW-1185">Reference proteome</keyword>
<dbReference type="EMBL" id="MCFA01000179">
    <property type="protein sequence ID" value="ORY00753.1"/>
    <property type="molecule type" value="Genomic_DNA"/>
</dbReference>
<comment type="caution">
    <text evidence="2">The sequence shown here is derived from an EMBL/GenBank/DDBJ whole genome shotgun (WGS) entry which is preliminary data.</text>
</comment>
<keyword evidence="1" id="KW-1133">Transmembrane helix</keyword>
<name>A0A1Y1YRU5_9PLEO</name>
<dbReference type="Proteomes" id="UP000193144">
    <property type="component" value="Unassembled WGS sequence"/>
</dbReference>